<dbReference type="EMBL" id="CP024201">
    <property type="protein sequence ID" value="ATQ44973.1"/>
    <property type="molecule type" value="Genomic_DNA"/>
</dbReference>
<gene>
    <name evidence="2" type="ORF">CSW64_10975</name>
</gene>
<feature type="transmembrane region" description="Helical" evidence="1">
    <location>
        <begin position="300"/>
        <end position="319"/>
    </location>
</feature>
<dbReference type="AlphaFoldDB" id="A0A2D2B3W4"/>
<keyword evidence="3" id="KW-1185">Reference proteome</keyword>
<feature type="transmembrane region" description="Helical" evidence="1">
    <location>
        <begin position="214"/>
        <end position="231"/>
    </location>
</feature>
<feature type="transmembrane region" description="Helical" evidence="1">
    <location>
        <begin position="63"/>
        <end position="86"/>
    </location>
</feature>
<feature type="transmembrane region" description="Helical" evidence="1">
    <location>
        <begin position="237"/>
        <end position="257"/>
    </location>
</feature>
<feature type="transmembrane region" description="Helical" evidence="1">
    <location>
        <begin position="180"/>
        <end position="198"/>
    </location>
</feature>
<keyword evidence="1" id="KW-0472">Membrane</keyword>
<evidence type="ECO:0000256" key="1">
    <source>
        <dbReference type="SAM" id="Phobius"/>
    </source>
</evidence>
<feature type="transmembrane region" description="Helical" evidence="1">
    <location>
        <begin position="146"/>
        <end position="168"/>
    </location>
</feature>
<accession>A0A2D2B3W4</accession>
<sequence length="341" mass="34844">MQGLVQVFGLAALSAIGAELLTAYADGTGDFGATLFALVFFMALYGAPALLARELARRAGWGWPSLLLLCAALGVAQACVIDQSLFAEHYGGYEGWEEARQATFLPALGVSAGNVHNFIVGHVVFSFGAPIAVAEAWRPDRARTAWLSPLGMGFAALAYLGAALLILLDPQSHSASPIQLAASVAVVAGCIALAWVIGRRSAGSEGPRMGAGRRLGWISVLVVAFVLATAANLAGEGWLGFAVGVSATALIAALAGWGGGRPAWSIRHAAAVGMGFLLSRGVLAFTYYPLAGEVGAVAKYTHNVVMLGLVLAAGGFALSRRGTSDLGVRAGAHGSGEGRPS</sequence>
<feature type="transmembrane region" description="Helical" evidence="1">
    <location>
        <begin position="269"/>
        <end position="288"/>
    </location>
</feature>
<protein>
    <submittedName>
        <fullName evidence="2">Uncharacterized protein</fullName>
    </submittedName>
</protein>
<keyword evidence="1" id="KW-1133">Transmembrane helix</keyword>
<evidence type="ECO:0000313" key="3">
    <source>
        <dbReference type="Proteomes" id="UP000228945"/>
    </source>
</evidence>
<name>A0A2D2B3W4_9CAUL</name>
<dbReference type="OrthoDB" id="8478704at2"/>
<dbReference type="Proteomes" id="UP000228945">
    <property type="component" value="Chromosome"/>
</dbReference>
<feature type="transmembrane region" description="Helical" evidence="1">
    <location>
        <begin position="115"/>
        <end position="134"/>
    </location>
</feature>
<organism evidence="2 3">
    <name type="scientific">Caulobacter mirabilis</name>
    <dbReference type="NCBI Taxonomy" id="69666"/>
    <lineage>
        <taxon>Bacteria</taxon>
        <taxon>Pseudomonadati</taxon>
        <taxon>Pseudomonadota</taxon>
        <taxon>Alphaproteobacteria</taxon>
        <taxon>Caulobacterales</taxon>
        <taxon>Caulobacteraceae</taxon>
        <taxon>Caulobacter</taxon>
    </lineage>
</organism>
<feature type="transmembrane region" description="Helical" evidence="1">
    <location>
        <begin position="33"/>
        <end position="51"/>
    </location>
</feature>
<evidence type="ECO:0000313" key="2">
    <source>
        <dbReference type="EMBL" id="ATQ44973.1"/>
    </source>
</evidence>
<proteinExistence type="predicted"/>
<keyword evidence="1" id="KW-0812">Transmembrane</keyword>
<dbReference type="KEGG" id="cmb:CSW64_10975"/>
<reference evidence="2 3" key="1">
    <citation type="submission" date="2017-10" db="EMBL/GenBank/DDBJ databases">
        <title>Genome sequence of Caulobacter mirabilis FWC38.</title>
        <authorList>
            <person name="Fiebig A."/>
            <person name="Crosson S."/>
        </authorList>
    </citation>
    <scope>NUCLEOTIDE SEQUENCE [LARGE SCALE GENOMIC DNA]</scope>
    <source>
        <strain evidence="2 3">FWC 38</strain>
    </source>
</reference>